<dbReference type="PANTHER" id="PTHR46045:SF14">
    <property type="entry name" value="SERPENTINE RECEPTOR, CLASS U"/>
    <property type="match status" value="1"/>
</dbReference>
<accession>A0A1I7UDD8</accession>
<dbReference type="STRING" id="1561998.A0A1I7UDD8"/>
<organism evidence="2 3">
    <name type="scientific">Caenorhabditis tropicalis</name>
    <dbReference type="NCBI Taxonomy" id="1561998"/>
    <lineage>
        <taxon>Eukaryota</taxon>
        <taxon>Metazoa</taxon>
        <taxon>Ecdysozoa</taxon>
        <taxon>Nematoda</taxon>
        <taxon>Chromadorea</taxon>
        <taxon>Rhabditida</taxon>
        <taxon>Rhabditina</taxon>
        <taxon>Rhabditomorpha</taxon>
        <taxon>Rhabditoidea</taxon>
        <taxon>Rhabditidae</taxon>
        <taxon>Peloderinae</taxon>
        <taxon>Caenorhabditis</taxon>
    </lineage>
</organism>
<feature type="transmembrane region" description="Helical" evidence="1">
    <location>
        <begin position="287"/>
        <end position="311"/>
    </location>
</feature>
<dbReference type="Proteomes" id="UP000095282">
    <property type="component" value="Unplaced"/>
</dbReference>
<keyword evidence="2" id="KW-1185">Reference proteome</keyword>
<dbReference type="Pfam" id="PF10322">
    <property type="entry name" value="7TM_GPCR_Sru"/>
    <property type="match status" value="1"/>
</dbReference>
<feature type="transmembrane region" description="Helical" evidence="1">
    <location>
        <begin position="211"/>
        <end position="234"/>
    </location>
</feature>
<keyword evidence="1" id="KW-0472">Membrane</keyword>
<name>A0A1I7UDD8_9PELO</name>
<evidence type="ECO:0000256" key="1">
    <source>
        <dbReference type="SAM" id="Phobius"/>
    </source>
</evidence>
<dbReference type="AlphaFoldDB" id="A0A1I7UDD8"/>
<feature type="transmembrane region" description="Helical" evidence="1">
    <location>
        <begin position="71"/>
        <end position="93"/>
    </location>
</feature>
<feature type="transmembrane region" description="Helical" evidence="1">
    <location>
        <begin position="113"/>
        <end position="135"/>
    </location>
</feature>
<evidence type="ECO:0000313" key="3">
    <source>
        <dbReference type="WBParaSite" id="Csp11.Scaffold629.g8199.t1"/>
    </source>
</evidence>
<proteinExistence type="predicted"/>
<feature type="transmembrane region" description="Helical" evidence="1">
    <location>
        <begin position="30"/>
        <end position="50"/>
    </location>
</feature>
<protein>
    <submittedName>
        <fullName evidence="3">Serpentine Receptor, class U</fullName>
    </submittedName>
</protein>
<feature type="transmembrane region" description="Helical" evidence="1">
    <location>
        <begin position="255"/>
        <end position="281"/>
    </location>
</feature>
<evidence type="ECO:0000313" key="2">
    <source>
        <dbReference type="Proteomes" id="UP000095282"/>
    </source>
</evidence>
<dbReference type="WBParaSite" id="Csp11.Scaffold629.g8199.t1">
    <property type="protein sequence ID" value="Csp11.Scaffold629.g8199.t1"/>
    <property type="gene ID" value="Csp11.Scaffold629.g8199"/>
</dbReference>
<dbReference type="PANTHER" id="PTHR46045">
    <property type="entry name" value="SERPENTINE RECEPTOR, CLASS U-RELATED"/>
    <property type="match status" value="1"/>
</dbReference>
<dbReference type="InterPro" id="IPR003839">
    <property type="entry name" value="7TM_GPCR_serpentine_rcpt_Sru"/>
</dbReference>
<dbReference type="eggNOG" id="ENOG502THCW">
    <property type="taxonomic scope" value="Eukaryota"/>
</dbReference>
<sequence>MSSSLNSSKWPGTIHFNETYMNYEIHWTGWVQICALVPWIYILPSFHIICKIFSVYLTSNWTRPEPGLNQHVFLVISLSQLTVFIFFLFDFLMHRLPSTGLFTSWCASTEPNYFLKIIFMTAYYLNYSAMVFPFLMPVVRLVVVSFPRNHFKINSILLRISIPLIWIYPLCFTFFLIPAVGVCRQLSSPYPLGSVHIYYANGAFGLRNSYFYLYNTIVWLILSIIANIILFMKVAKARSQLISFQKGSPSYRAELSMSITTVTMVLFYVINGSFVLMYIQYYGTSSYFSFLVYTKAFVNDLQTCIVPWIFYLTHPVFKKRQVPNDMVFSTSSFKRRVNNS</sequence>
<feature type="transmembrane region" description="Helical" evidence="1">
    <location>
        <begin position="156"/>
        <end position="180"/>
    </location>
</feature>
<keyword evidence="1" id="KW-1133">Transmembrane helix</keyword>
<keyword evidence="1" id="KW-0812">Transmembrane</keyword>
<reference evidence="3" key="1">
    <citation type="submission" date="2016-11" db="UniProtKB">
        <authorList>
            <consortium name="WormBaseParasite"/>
        </authorList>
    </citation>
    <scope>IDENTIFICATION</scope>
</reference>